<sequence length="307" mass="35456">MVPVFASSSRSHFAGEDVSPAGLLVRTSSAWEALQTCYSDDEEESSNSAIEVVLAPASPSAAMMDASPLVLSQPRWKKQNLQSSINICGILNTEALHHHQEAQDKASKFIQHYNKELKNLATLGNEFCDAIFIHADHITVNELNEQLFERFKGKKVTEKDFGYIRRSAEKLFDELETVLNMKESFIHVIPIQDHDKEELEENVEQANWGLTALQNLMDDMDKLKPSHHTHHTKHNLQLEQEITKFIQDMKDQAHLDQQYARVFLIRYDRFQVWSQMMSLYKELIDLFPGKNVSEKDFDLYEKLQKSF</sequence>
<dbReference type="Proteomes" id="UP000887574">
    <property type="component" value="Unplaced"/>
</dbReference>
<accession>A0A915CP73</accession>
<reference evidence="2" key="1">
    <citation type="submission" date="2022-11" db="UniProtKB">
        <authorList>
            <consortium name="WormBaseParasite"/>
        </authorList>
    </citation>
    <scope>IDENTIFICATION</scope>
</reference>
<protein>
    <submittedName>
        <fullName evidence="2">Uncharacterized protein</fullName>
    </submittedName>
</protein>
<proteinExistence type="predicted"/>
<name>A0A915CP73_9BILA</name>
<organism evidence="1 2">
    <name type="scientific">Ditylenchus dipsaci</name>
    <dbReference type="NCBI Taxonomy" id="166011"/>
    <lineage>
        <taxon>Eukaryota</taxon>
        <taxon>Metazoa</taxon>
        <taxon>Ecdysozoa</taxon>
        <taxon>Nematoda</taxon>
        <taxon>Chromadorea</taxon>
        <taxon>Rhabditida</taxon>
        <taxon>Tylenchina</taxon>
        <taxon>Tylenchomorpha</taxon>
        <taxon>Sphaerularioidea</taxon>
        <taxon>Anguinidae</taxon>
        <taxon>Anguininae</taxon>
        <taxon>Ditylenchus</taxon>
    </lineage>
</organism>
<keyword evidence="1" id="KW-1185">Reference proteome</keyword>
<dbReference type="AlphaFoldDB" id="A0A915CP73"/>
<dbReference type="WBParaSite" id="jg11116">
    <property type="protein sequence ID" value="jg11116"/>
    <property type="gene ID" value="jg11116"/>
</dbReference>
<evidence type="ECO:0000313" key="2">
    <source>
        <dbReference type="WBParaSite" id="jg11116"/>
    </source>
</evidence>
<evidence type="ECO:0000313" key="1">
    <source>
        <dbReference type="Proteomes" id="UP000887574"/>
    </source>
</evidence>